<accession>A0A367IS98</accession>
<dbReference type="AlphaFoldDB" id="A0A367IS98"/>
<evidence type="ECO:0000256" key="1">
    <source>
        <dbReference type="SAM" id="MobiDB-lite"/>
    </source>
</evidence>
<name>A0A367IS98_RHIST</name>
<organism evidence="2 3">
    <name type="scientific">Rhizopus stolonifer</name>
    <name type="common">Rhizopus nigricans</name>
    <dbReference type="NCBI Taxonomy" id="4846"/>
    <lineage>
        <taxon>Eukaryota</taxon>
        <taxon>Fungi</taxon>
        <taxon>Fungi incertae sedis</taxon>
        <taxon>Mucoromycota</taxon>
        <taxon>Mucoromycotina</taxon>
        <taxon>Mucoromycetes</taxon>
        <taxon>Mucorales</taxon>
        <taxon>Mucorineae</taxon>
        <taxon>Rhizopodaceae</taxon>
        <taxon>Rhizopus</taxon>
    </lineage>
</organism>
<reference evidence="2 3" key="1">
    <citation type="journal article" date="2018" name="G3 (Bethesda)">
        <title>Phylogenetic and Phylogenomic Definition of Rhizopus Species.</title>
        <authorList>
            <person name="Gryganskyi A.P."/>
            <person name="Golan J."/>
            <person name="Dolatabadi S."/>
            <person name="Mondo S."/>
            <person name="Robb S."/>
            <person name="Idnurm A."/>
            <person name="Muszewska A."/>
            <person name="Steczkiewicz K."/>
            <person name="Masonjones S."/>
            <person name="Liao H.L."/>
            <person name="Gajdeczka M.T."/>
            <person name="Anike F."/>
            <person name="Vuek A."/>
            <person name="Anishchenko I.M."/>
            <person name="Voigt K."/>
            <person name="de Hoog G.S."/>
            <person name="Smith M.E."/>
            <person name="Heitman J."/>
            <person name="Vilgalys R."/>
            <person name="Stajich J.E."/>
        </authorList>
    </citation>
    <scope>NUCLEOTIDE SEQUENCE [LARGE SCALE GENOMIC DNA]</scope>
    <source>
        <strain evidence="2 3">LSU 92-RS-03</strain>
    </source>
</reference>
<protein>
    <submittedName>
        <fullName evidence="2">Uncharacterized protein</fullName>
    </submittedName>
</protein>
<comment type="caution">
    <text evidence="2">The sequence shown here is derived from an EMBL/GenBank/DDBJ whole genome shotgun (WGS) entry which is preliminary data.</text>
</comment>
<sequence length="72" mass="8277">MSESSKQHLKNNTNISKFLARFPHSKPPPLSPHSNEMTTRCPMMISNIRVSIDQELSPTQTQIDLVRTSWQK</sequence>
<evidence type="ECO:0000313" key="3">
    <source>
        <dbReference type="Proteomes" id="UP000253551"/>
    </source>
</evidence>
<dbReference type="EMBL" id="PJQM01005941">
    <property type="protein sequence ID" value="RCH80543.1"/>
    <property type="molecule type" value="Genomic_DNA"/>
</dbReference>
<keyword evidence="3" id="KW-1185">Reference proteome</keyword>
<evidence type="ECO:0000313" key="2">
    <source>
        <dbReference type="EMBL" id="RCH80543.1"/>
    </source>
</evidence>
<dbReference type="Proteomes" id="UP000253551">
    <property type="component" value="Unassembled WGS sequence"/>
</dbReference>
<feature type="non-terminal residue" evidence="2">
    <location>
        <position position="72"/>
    </location>
</feature>
<gene>
    <name evidence="2" type="ORF">CU098_000754</name>
</gene>
<feature type="region of interest" description="Disordered" evidence="1">
    <location>
        <begin position="19"/>
        <end position="38"/>
    </location>
</feature>
<proteinExistence type="predicted"/>
<dbReference type="STRING" id="4846.A0A367IS98"/>